<reference evidence="1" key="1">
    <citation type="submission" date="2022-08" db="EMBL/GenBank/DDBJ databases">
        <title>Genome Sequence of Fusarium decemcellulare.</title>
        <authorList>
            <person name="Buettner E."/>
        </authorList>
    </citation>
    <scope>NUCLEOTIDE SEQUENCE</scope>
    <source>
        <strain evidence="1">Babe19</strain>
    </source>
</reference>
<dbReference type="EMBL" id="JANRMS010003434">
    <property type="protein sequence ID" value="KAJ3518430.1"/>
    <property type="molecule type" value="Genomic_DNA"/>
</dbReference>
<proteinExistence type="predicted"/>
<evidence type="ECO:0000313" key="2">
    <source>
        <dbReference type="Proteomes" id="UP001148629"/>
    </source>
</evidence>
<evidence type="ECO:0000313" key="1">
    <source>
        <dbReference type="EMBL" id="KAJ3518430.1"/>
    </source>
</evidence>
<dbReference type="Proteomes" id="UP001148629">
    <property type="component" value="Unassembled WGS sequence"/>
</dbReference>
<gene>
    <name evidence="1" type="ORF">NM208_g14516</name>
</gene>
<organism evidence="1 2">
    <name type="scientific">Fusarium decemcellulare</name>
    <dbReference type="NCBI Taxonomy" id="57161"/>
    <lineage>
        <taxon>Eukaryota</taxon>
        <taxon>Fungi</taxon>
        <taxon>Dikarya</taxon>
        <taxon>Ascomycota</taxon>
        <taxon>Pezizomycotina</taxon>
        <taxon>Sordariomycetes</taxon>
        <taxon>Hypocreomycetidae</taxon>
        <taxon>Hypocreales</taxon>
        <taxon>Nectriaceae</taxon>
        <taxon>Fusarium</taxon>
        <taxon>Fusarium decemcellulare species complex</taxon>
    </lineage>
</organism>
<accession>A0ACC1RGY0</accession>
<name>A0ACC1RGY0_9HYPO</name>
<protein>
    <submittedName>
        <fullName evidence="1">Uncharacterized protein</fullName>
    </submittedName>
</protein>
<sequence>MLAVQYSPLWLNFFFSFSVQQALRRAAAHRPQILNKSTIPPCLLPLGRPSSPLPGAASASQDQTAPSGTRQDKVPACALFPCTCLACTLPRPVSYPVDLNSIGCTDAYDPSPPWILPPLPALPSKPTRPEQGPDTPNPTTPGTAPR</sequence>
<comment type="caution">
    <text evidence="1">The sequence shown here is derived from an EMBL/GenBank/DDBJ whole genome shotgun (WGS) entry which is preliminary data.</text>
</comment>
<keyword evidence="2" id="KW-1185">Reference proteome</keyword>